<dbReference type="PANTHER" id="PTHR33545:SF5">
    <property type="entry name" value="UPF0750 MEMBRANE PROTEIN YITT"/>
    <property type="match status" value="1"/>
</dbReference>
<evidence type="ECO:0000256" key="6">
    <source>
        <dbReference type="SAM" id="Phobius"/>
    </source>
</evidence>
<evidence type="ECO:0000256" key="5">
    <source>
        <dbReference type="ARBA" id="ARBA00023136"/>
    </source>
</evidence>
<gene>
    <name evidence="8" type="ORF">HMPREF9151_02407</name>
</gene>
<name>L1MZE6_9BACT</name>
<keyword evidence="4 6" id="KW-1133">Transmembrane helix</keyword>
<feature type="transmembrane region" description="Helical" evidence="6">
    <location>
        <begin position="152"/>
        <end position="172"/>
    </location>
</feature>
<proteinExistence type="predicted"/>
<dbReference type="STRING" id="1127699.HMPREF9151_02407"/>
<keyword evidence="3 6" id="KW-0812">Transmembrane</keyword>
<dbReference type="Proteomes" id="UP000010433">
    <property type="component" value="Unassembled WGS sequence"/>
</dbReference>
<feature type="transmembrane region" description="Helical" evidence="6">
    <location>
        <begin position="78"/>
        <end position="98"/>
    </location>
</feature>
<keyword evidence="2" id="KW-1003">Cell membrane</keyword>
<dbReference type="PIRSF" id="PIRSF006483">
    <property type="entry name" value="Membrane_protein_YitT"/>
    <property type="match status" value="1"/>
</dbReference>
<protein>
    <recommendedName>
        <fullName evidence="7">DUF2179 domain-containing protein</fullName>
    </recommendedName>
</protein>
<dbReference type="GO" id="GO:0005886">
    <property type="term" value="C:plasma membrane"/>
    <property type="evidence" value="ECO:0007669"/>
    <property type="project" value="UniProtKB-SubCell"/>
</dbReference>
<feature type="transmembrane region" description="Helical" evidence="6">
    <location>
        <begin position="110"/>
        <end position="131"/>
    </location>
</feature>
<keyword evidence="9" id="KW-1185">Reference proteome</keyword>
<feature type="transmembrane region" description="Helical" evidence="6">
    <location>
        <begin position="178"/>
        <end position="196"/>
    </location>
</feature>
<dbReference type="RefSeq" id="WP_009161267.1">
    <property type="nucleotide sequence ID" value="NZ_KB290963.1"/>
</dbReference>
<dbReference type="InterPro" id="IPR019264">
    <property type="entry name" value="DUF2179"/>
</dbReference>
<evidence type="ECO:0000313" key="8">
    <source>
        <dbReference type="EMBL" id="EKX96673.1"/>
    </source>
</evidence>
<evidence type="ECO:0000256" key="2">
    <source>
        <dbReference type="ARBA" id="ARBA00022475"/>
    </source>
</evidence>
<dbReference type="Gene3D" id="3.30.70.120">
    <property type="match status" value="1"/>
</dbReference>
<keyword evidence="5 6" id="KW-0472">Membrane</keyword>
<dbReference type="InterPro" id="IPR003740">
    <property type="entry name" value="YitT"/>
</dbReference>
<comment type="subcellular location">
    <subcellularLocation>
        <location evidence="1">Cell membrane</location>
        <topology evidence="1">Multi-pass membrane protein</topology>
    </subcellularLocation>
</comment>
<comment type="caution">
    <text evidence="8">The sequence shown here is derived from an EMBL/GenBank/DDBJ whole genome shotgun (WGS) entry which is preliminary data.</text>
</comment>
<dbReference type="OrthoDB" id="1114876at2"/>
<dbReference type="EMBL" id="AMEP01000154">
    <property type="protein sequence ID" value="EKX96673.1"/>
    <property type="molecule type" value="Genomic_DNA"/>
</dbReference>
<dbReference type="InterPro" id="IPR015867">
    <property type="entry name" value="N-reg_PII/ATP_PRibTrfase_C"/>
</dbReference>
<dbReference type="AlphaFoldDB" id="L1MZE6"/>
<dbReference type="HOGENOM" id="CLU_063199_1_1_10"/>
<evidence type="ECO:0000313" key="9">
    <source>
        <dbReference type="Proteomes" id="UP000010433"/>
    </source>
</evidence>
<organism evidence="8 9">
    <name type="scientific">Hoylesella saccharolytica F0055</name>
    <dbReference type="NCBI Taxonomy" id="1127699"/>
    <lineage>
        <taxon>Bacteria</taxon>
        <taxon>Pseudomonadati</taxon>
        <taxon>Bacteroidota</taxon>
        <taxon>Bacteroidia</taxon>
        <taxon>Bacteroidales</taxon>
        <taxon>Prevotellaceae</taxon>
        <taxon>Hoylesella</taxon>
    </lineage>
</organism>
<feature type="transmembrane region" description="Helical" evidence="6">
    <location>
        <begin position="43"/>
        <end position="71"/>
    </location>
</feature>
<reference evidence="8 9" key="1">
    <citation type="submission" date="2012-05" db="EMBL/GenBank/DDBJ databases">
        <authorList>
            <person name="Weinstock G."/>
            <person name="Sodergren E."/>
            <person name="Lobos E.A."/>
            <person name="Fulton L."/>
            <person name="Fulton R."/>
            <person name="Courtney L."/>
            <person name="Fronick C."/>
            <person name="O'Laughlin M."/>
            <person name="Godfrey J."/>
            <person name="Wilson R.M."/>
            <person name="Miner T."/>
            <person name="Farmer C."/>
            <person name="Delehaunty K."/>
            <person name="Cordes M."/>
            <person name="Minx P."/>
            <person name="Tomlinson C."/>
            <person name="Chen J."/>
            <person name="Wollam A."/>
            <person name="Pepin K.H."/>
            <person name="Bhonagiri V."/>
            <person name="Zhang X."/>
            <person name="Suruliraj S."/>
            <person name="Warren W."/>
            <person name="Mitreva M."/>
            <person name="Mardis E.R."/>
            <person name="Wilson R.K."/>
        </authorList>
    </citation>
    <scope>NUCLEOTIDE SEQUENCE [LARGE SCALE GENOMIC DNA]</scope>
    <source>
        <strain evidence="8 9">F0055</strain>
    </source>
</reference>
<dbReference type="InterPro" id="IPR051461">
    <property type="entry name" value="UPF0750_membrane"/>
</dbReference>
<dbReference type="CDD" id="cd16380">
    <property type="entry name" value="YitT_C"/>
    <property type="match status" value="1"/>
</dbReference>
<sequence>MLKSLYREIVDYAMIALGMVFYSIGWVAFFLPNNISTGGVAGLASIIFWGTGIPVQVTYFVGNTILLAIALKVLGLKFCIKTIYGVLMLTAFTTLFRHLFPHPTILHGEPFMACIIGSCFCGVGLGFGLAYHGSSGGSDIVASIINKYRDISLGRVILLCDIIIVTLSYVVLHSWEQVIYGFVGLIVVSSVLDQVVSSGLRSVQFLIISERYEEICRHVIETPPYRSCTVIDAKGYYSGNSLKVLILVTRQREASQVFKMIDAIDPHAFVTQSPVIGVYGNGFDRFKVKRKKNEALLKS</sequence>
<feature type="transmembrane region" description="Helical" evidence="6">
    <location>
        <begin position="12"/>
        <end position="31"/>
    </location>
</feature>
<feature type="domain" description="DUF2179" evidence="7">
    <location>
        <begin position="226"/>
        <end position="280"/>
    </location>
</feature>
<accession>L1MZE6</accession>
<dbReference type="Pfam" id="PF02588">
    <property type="entry name" value="YitT_membrane"/>
    <property type="match status" value="1"/>
</dbReference>
<evidence type="ECO:0000256" key="3">
    <source>
        <dbReference type="ARBA" id="ARBA00022692"/>
    </source>
</evidence>
<dbReference type="PANTHER" id="PTHR33545">
    <property type="entry name" value="UPF0750 MEMBRANE PROTEIN YITT-RELATED"/>
    <property type="match status" value="1"/>
</dbReference>
<evidence type="ECO:0000256" key="4">
    <source>
        <dbReference type="ARBA" id="ARBA00022989"/>
    </source>
</evidence>
<dbReference type="PATRIC" id="fig|1127699.3.peg.2208"/>
<evidence type="ECO:0000259" key="7">
    <source>
        <dbReference type="Pfam" id="PF10035"/>
    </source>
</evidence>
<evidence type="ECO:0000256" key="1">
    <source>
        <dbReference type="ARBA" id="ARBA00004651"/>
    </source>
</evidence>
<dbReference type="Pfam" id="PF10035">
    <property type="entry name" value="DUF2179"/>
    <property type="match status" value="1"/>
</dbReference>